<dbReference type="PANTHER" id="PTHR30068:SF3">
    <property type="entry name" value="PHOSPHOLIPID_GLYCEROL ACYLTRANSFERASE DOMAIN-CONTAINING PROTEIN"/>
    <property type="match status" value="1"/>
</dbReference>
<organism evidence="2 3">
    <name type="scientific">Candidatus Bacteroides pullicola</name>
    <dbReference type="NCBI Taxonomy" id="2838475"/>
    <lineage>
        <taxon>Bacteria</taxon>
        <taxon>Pseudomonadati</taxon>
        <taxon>Bacteroidota</taxon>
        <taxon>Bacteroidia</taxon>
        <taxon>Bacteroidales</taxon>
        <taxon>Bacteroidaceae</taxon>
        <taxon>Bacteroides</taxon>
    </lineage>
</organism>
<sequence length="387" mass="45039">MKDSRTFDDIRPYRDDEIPAAMQRIVESTTFPLLASYVFPNRDLGEVRQLIKSVRTIGEFQSRVMFYMNEEIIRRTMTRFTWSGMEHLSPEQKYLFIGNHRDIVLDSSLMEYVLYKNGHETSEITFGANLMQSPLIVDIGKANKMFRVERPGNNLREFYCASARLSEYIRYTLREKHQSVWIAQRNGRTKDGLDLTNQGVVKMLGLSKSDNKVDALDELHIVPVAISYEWEPCDILKALELYEKKLMGHYVKKPGEDVNSILTGITQFKGNVHLHFCEPLQREELALYDGCTQGDFHRAVARLIDRRIHHAYRLMPNNYIAHDLRYGRSEYADRYTAQQKADFLHHLESLQPYEESCDPEQLTDLLLGIYANPIESFLNDEASQSIH</sequence>
<feature type="domain" description="Phospholipid/glycerol acyltransferase" evidence="1">
    <location>
        <begin position="80"/>
        <end position="226"/>
    </location>
</feature>
<evidence type="ECO:0000313" key="2">
    <source>
        <dbReference type="EMBL" id="HIY89038.1"/>
    </source>
</evidence>
<keyword evidence="2" id="KW-0808">Transferase</keyword>
<dbReference type="Proteomes" id="UP000886851">
    <property type="component" value="Unassembled WGS sequence"/>
</dbReference>
<gene>
    <name evidence="2" type="ORF">H9824_10100</name>
</gene>
<comment type="caution">
    <text evidence="2">The sequence shown here is derived from an EMBL/GenBank/DDBJ whole genome shotgun (WGS) entry which is preliminary data.</text>
</comment>
<dbReference type="AlphaFoldDB" id="A0A9D1ZJD9"/>
<dbReference type="PANTHER" id="PTHR30068">
    <property type="entry name" value="URONATE ISOMERASE"/>
    <property type="match status" value="1"/>
</dbReference>
<accession>A0A9D1ZJD9</accession>
<protein>
    <submittedName>
        <fullName evidence="2">1-acyl-sn-glycerol-3-phosphate acyltransferase</fullName>
    </submittedName>
</protein>
<dbReference type="InterPro" id="IPR002123">
    <property type="entry name" value="Plipid/glycerol_acylTrfase"/>
</dbReference>
<dbReference type="GO" id="GO:0016746">
    <property type="term" value="F:acyltransferase activity"/>
    <property type="evidence" value="ECO:0007669"/>
    <property type="project" value="UniProtKB-KW"/>
</dbReference>
<dbReference type="Pfam" id="PF01553">
    <property type="entry name" value="Acyltransferase"/>
    <property type="match status" value="1"/>
</dbReference>
<dbReference type="GO" id="GO:0019698">
    <property type="term" value="P:D-galacturonate catabolic process"/>
    <property type="evidence" value="ECO:0007669"/>
    <property type="project" value="TreeGrafter"/>
</dbReference>
<evidence type="ECO:0000259" key="1">
    <source>
        <dbReference type="Pfam" id="PF01553"/>
    </source>
</evidence>
<evidence type="ECO:0000313" key="3">
    <source>
        <dbReference type="Proteomes" id="UP000886851"/>
    </source>
</evidence>
<reference evidence="2" key="2">
    <citation type="submission" date="2021-04" db="EMBL/GenBank/DDBJ databases">
        <authorList>
            <person name="Gilroy R."/>
        </authorList>
    </citation>
    <scope>NUCLEOTIDE SEQUENCE</scope>
    <source>
        <strain evidence="2">Gambia2-208</strain>
    </source>
</reference>
<dbReference type="GO" id="GO:0042840">
    <property type="term" value="P:D-glucuronate catabolic process"/>
    <property type="evidence" value="ECO:0007669"/>
    <property type="project" value="TreeGrafter"/>
</dbReference>
<dbReference type="SUPFAM" id="SSF69593">
    <property type="entry name" value="Glycerol-3-phosphate (1)-acyltransferase"/>
    <property type="match status" value="1"/>
</dbReference>
<name>A0A9D1ZJD9_9BACE</name>
<reference evidence="2" key="1">
    <citation type="journal article" date="2021" name="PeerJ">
        <title>Extensive microbial diversity within the chicken gut microbiome revealed by metagenomics and culture.</title>
        <authorList>
            <person name="Gilroy R."/>
            <person name="Ravi A."/>
            <person name="Getino M."/>
            <person name="Pursley I."/>
            <person name="Horton D.L."/>
            <person name="Alikhan N.F."/>
            <person name="Baker D."/>
            <person name="Gharbi K."/>
            <person name="Hall N."/>
            <person name="Watson M."/>
            <person name="Adriaenssens E.M."/>
            <person name="Foster-Nyarko E."/>
            <person name="Jarju S."/>
            <person name="Secka A."/>
            <person name="Antonio M."/>
            <person name="Oren A."/>
            <person name="Chaudhuri R.R."/>
            <person name="La Ragione R."/>
            <person name="Hildebrand F."/>
            <person name="Pallen M.J."/>
        </authorList>
    </citation>
    <scope>NUCLEOTIDE SEQUENCE</scope>
    <source>
        <strain evidence="2">Gambia2-208</strain>
    </source>
</reference>
<proteinExistence type="predicted"/>
<keyword evidence="2" id="KW-0012">Acyltransferase</keyword>
<dbReference type="EMBL" id="DXCV01000065">
    <property type="protein sequence ID" value="HIY89038.1"/>
    <property type="molecule type" value="Genomic_DNA"/>
</dbReference>